<proteinExistence type="predicted"/>
<dbReference type="GO" id="GO:0016787">
    <property type="term" value="F:hydrolase activity"/>
    <property type="evidence" value="ECO:0007669"/>
    <property type="project" value="UniProtKB-KW"/>
</dbReference>
<feature type="signal peptide" evidence="1">
    <location>
        <begin position="1"/>
        <end position="20"/>
    </location>
</feature>
<keyword evidence="1" id="KW-0732">Signal</keyword>
<evidence type="ECO:0000256" key="1">
    <source>
        <dbReference type="SAM" id="SignalP"/>
    </source>
</evidence>
<dbReference type="Pfam" id="PF00561">
    <property type="entry name" value="Abhydrolase_1"/>
    <property type="match status" value="1"/>
</dbReference>
<evidence type="ECO:0000313" key="3">
    <source>
        <dbReference type="EMBL" id="GGN11917.1"/>
    </source>
</evidence>
<dbReference type="RefSeq" id="WP_019945185.1">
    <property type="nucleotide sequence ID" value="NZ_BMLI01000004.1"/>
</dbReference>
<feature type="domain" description="AB hydrolase-1" evidence="2">
    <location>
        <begin position="66"/>
        <end position="319"/>
    </location>
</feature>
<accession>A0ABQ2IJ47</accession>
<dbReference type="Proteomes" id="UP000632339">
    <property type="component" value="Unassembled WGS sequence"/>
</dbReference>
<keyword evidence="4" id="KW-1185">Reference proteome</keyword>
<keyword evidence="3" id="KW-0378">Hydrolase</keyword>
<reference evidence="4" key="1">
    <citation type="journal article" date="2019" name="Int. J. Syst. Evol. Microbiol.">
        <title>The Global Catalogue of Microorganisms (GCM) 10K type strain sequencing project: providing services to taxonomists for standard genome sequencing and annotation.</title>
        <authorList>
            <consortium name="The Broad Institute Genomics Platform"/>
            <consortium name="The Broad Institute Genome Sequencing Center for Infectious Disease"/>
            <person name="Wu L."/>
            <person name="Ma J."/>
        </authorList>
    </citation>
    <scope>NUCLEOTIDE SEQUENCE [LARGE SCALE GENOMIC DNA]</scope>
    <source>
        <strain evidence="4">CGMCC 1.6375</strain>
    </source>
</reference>
<gene>
    <name evidence="3" type="ORF">GCM10010967_54850</name>
</gene>
<name>A0ABQ2IJ47_9BACT</name>
<evidence type="ECO:0000259" key="2">
    <source>
        <dbReference type="Pfam" id="PF00561"/>
    </source>
</evidence>
<organism evidence="3 4">
    <name type="scientific">Dyadobacter beijingensis</name>
    <dbReference type="NCBI Taxonomy" id="365489"/>
    <lineage>
        <taxon>Bacteria</taxon>
        <taxon>Pseudomonadati</taxon>
        <taxon>Bacteroidota</taxon>
        <taxon>Cytophagia</taxon>
        <taxon>Cytophagales</taxon>
        <taxon>Spirosomataceae</taxon>
        <taxon>Dyadobacter</taxon>
    </lineage>
</organism>
<dbReference type="PRINTS" id="PR00412">
    <property type="entry name" value="EPOXHYDRLASE"/>
</dbReference>
<dbReference type="InterPro" id="IPR000073">
    <property type="entry name" value="AB_hydrolase_1"/>
</dbReference>
<dbReference type="EMBL" id="BMLI01000004">
    <property type="protein sequence ID" value="GGN11917.1"/>
    <property type="molecule type" value="Genomic_DNA"/>
</dbReference>
<dbReference type="InterPro" id="IPR050266">
    <property type="entry name" value="AB_hydrolase_sf"/>
</dbReference>
<comment type="caution">
    <text evidence="3">The sequence shown here is derived from an EMBL/GenBank/DDBJ whole genome shotgun (WGS) entry which is preliminary data.</text>
</comment>
<dbReference type="SUPFAM" id="SSF53474">
    <property type="entry name" value="alpha/beta-Hydrolases"/>
    <property type="match status" value="1"/>
</dbReference>
<dbReference type="InterPro" id="IPR029058">
    <property type="entry name" value="AB_hydrolase_fold"/>
</dbReference>
<dbReference type="InterPro" id="IPR006311">
    <property type="entry name" value="TAT_signal"/>
</dbReference>
<feature type="chain" id="PRO_5047085676" evidence="1">
    <location>
        <begin position="21"/>
        <end position="339"/>
    </location>
</feature>
<sequence>MNSRTFNRRHFLGLAALAFAATQINPSKTFANVRRSEPYNFENIKQIEAGVLSIGYAEVGPASGQPVILLHGWPYDIHSYTETAALLADAGYRVIVPHLRGHGSTRFLSDNTFRNGQQAAVAADIIALMDALKIQKAVLGGFDWGARTANIIAALWPGRVKAMVSVNGYLINNLERNQQPLAPAAEWGWWYQYYFATDRGQKGYTANWYEFNKLIWKNISPKWAFDQATYDRSAASFKNPDYAAIVIHNYRWRLSLEPGEKQYDEIESKLAAGPVISVPTVTLDGDSDGVVPAGDGSAFAKKFSGRHVHHVVKGAGHNLPQEAPRAFADAIIEADGFAK</sequence>
<dbReference type="InterPro" id="IPR000639">
    <property type="entry name" value="Epox_hydrolase-like"/>
</dbReference>
<dbReference type="Gene3D" id="3.40.50.1820">
    <property type="entry name" value="alpha/beta hydrolase"/>
    <property type="match status" value="1"/>
</dbReference>
<dbReference type="PANTHER" id="PTHR43798">
    <property type="entry name" value="MONOACYLGLYCEROL LIPASE"/>
    <property type="match status" value="1"/>
</dbReference>
<protein>
    <submittedName>
        <fullName evidence="3">Alpha/beta hydrolase</fullName>
    </submittedName>
</protein>
<evidence type="ECO:0000313" key="4">
    <source>
        <dbReference type="Proteomes" id="UP000632339"/>
    </source>
</evidence>
<dbReference type="PROSITE" id="PS51318">
    <property type="entry name" value="TAT"/>
    <property type="match status" value="1"/>
</dbReference>